<evidence type="ECO:0000313" key="1">
    <source>
        <dbReference type="EMBL" id="TKY91143.1"/>
    </source>
</evidence>
<feature type="non-terminal residue" evidence="1">
    <location>
        <position position="1"/>
    </location>
</feature>
<accession>A0AC61S8T4</accession>
<evidence type="ECO:0000313" key="2">
    <source>
        <dbReference type="Proteomes" id="UP000315423"/>
    </source>
</evidence>
<comment type="caution">
    <text evidence="1">The sequence shown here is derived from an EMBL/GenBank/DDBJ whole genome shotgun (WGS) entry which is preliminary data.</text>
</comment>
<organism evidence="1 2">
    <name type="scientific">Candidatus Methanomarinus sp</name>
    <dbReference type="NCBI Taxonomy" id="3386244"/>
    <lineage>
        <taxon>Archaea</taxon>
        <taxon>Methanobacteriati</taxon>
        <taxon>Methanobacteriota</taxon>
        <taxon>Stenosarchaea group</taxon>
        <taxon>Methanomicrobia</taxon>
        <taxon>Methanosarcinales</taxon>
        <taxon>ANME-2 cluster</taxon>
        <taxon>Candidatus Methanocomedenaceae</taxon>
        <taxon>Candidatus Methanomarinus</taxon>
    </lineage>
</organism>
<sequence>EVTVTVTDDNAPVITHPDDMKVGQNETVSIEWTLTEPDPATYQVYRDDVRIVDPTLYTNNQKITVENQTDNVGTFTYMIQATDKSGNNASDEVLVIVKDKIPPVISSPGNMEVEQDSDIVNIIWAITEQNPGMYCVLRNGDVEVPSTEYQCSDNITVPINTSCLGTYNYTISADDISNNTVSDQVNVTIKDTIKPTISTTSFNEIKIGLKENITWVINEKNPDKYRVEENGIEIVSPTAYQSGVDINVSKNSSKLGILQYRIYASDTSGNTASNQINITVTKEKTIRNTNKGGGGGGGTAGEDYKNIQFAKSEREIVSEGDNICYCFDTEDNYNIVMYINFTGLSNAGLIPAKVEMLYDTSSLVNYEPLDEVYKNLNMWLGKKGWANPKNIENATITFKVNKTWIDDNNILISNIIMNRYYEGHWHPLTTYLIDCDDDYCYFISQTQGFSSFAITTKREYIGNPGAEGISDKPKTDEKELSVNLPTDVNESGINTSTDQKQDSPGFSLSSGLLSLLICLASIIYCKKKQFL</sequence>
<protein>
    <submittedName>
        <fullName evidence="1">PGF-pre-PGF domain-containing protein</fullName>
    </submittedName>
</protein>
<dbReference type="Proteomes" id="UP000315423">
    <property type="component" value="Unassembled WGS sequence"/>
</dbReference>
<reference evidence="1" key="1">
    <citation type="submission" date="2018-09" db="EMBL/GenBank/DDBJ databases">
        <title>A genomic encyclopedia of anaerobic methanotrophic archaea.</title>
        <authorList>
            <person name="Skennerton C.T."/>
            <person name="Chadwick G.L."/>
            <person name="Laso-Perez R."/>
            <person name="Leu A.O."/>
            <person name="Speth D.R."/>
            <person name="Yu H."/>
            <person name="Morgan-Lang C."/>
            <person name="Hatzenpichler R."/>
            <person name="Goudeau D."/>
            <person name="Malmstrom R."/>
            <person name="Woyke T."/>
            <person name="Hallam S."/>
            <person name="Tyson G.W."/>
            <person name="Wegener G."/>
            <person name="Boetius A."/>
            <person name="Orphan V.J."/>
        </authorList>
    </citation>
    <scope>NUCLEOTIDE SEQUENCE</scope>
    <source>
        <strain evidence="1">CONS3730D10UFb2</strain>
    </source>
</reference>
<proteinExistence type="predicted"/>
<name>A0AC61S8T4_9EURY</name>
<dbReference type="EMBL" id="QYBA01000254">
    <property type="protein sequence ID" value="TKY91143.1"/>
    <property type="molecule type" value="Genomic_DNA"/>
</dbReference>
<gene>
    <name evidence="1" type="ORF">C5S46_07400</name>
</gene>